<dbReference type="InterPro" id="IPR001732">
    <property type="entry name" value="UDP-Glc/GDP-Man_DH_N"/>
</dbReference>
<evidence type="ECO:0000256" key="2">
    <source>
        <dbReference type="ARBA" id="ARBA00023002"/>
    </source>
</evidence>
<evidence type="ECO:0000256" key="4">
    <source>
        <dbReference type="PIRNR" id="PIRNR000124"/>
    </source>
</evidence>
<dbReference type="RefSeq" id="WP_094078177.1">
    <property type="nucleotide sequence ID" value="NZ_NBYO01000003.1"/>
</dbReference>
<dbReference type="InterPro" id="IPR008927">
    <property type="entry name" value="6-PGluconate_DH-like_C_sf"/>
</dbReference>
<dbReference type="AlphaFoldDB" id="A0A231UU96"/>
<dbReference type="InterPro" id="IPR036220">
    <property type="entry name" value="UDP-Glc/GDP-Man_DH_C_sf"/>
</dbReference>
<comment type="caution">
    <text evidence="6">The sequence shown here is derived from an EMBL/GenBank/DDBJ whole genome shotgun (WGS) entry which is preliminary data.</text>
</comment>
<name>A0A231UU96_9HYPH</name>
<dbReference type="NCBIfam" id="TIGR03026">
    <property type="entry name" value="NDP-sugDHase"/>
    <property type="match status" value="1"/>
</dbReference>
<dbReference type="SUPFAM" id="SSF48179">
    <property type="entry name" value="6-phosphogluconate dehydrogenase C-terminal domain-like"/>
    <property type="match status" value="1"/>
</dbReference>
<dbReference type="Pfam" id="PF00984">
    <property type="entry name" value="UDPG_MGDP_dh"/>
    <property type="match status" value="1"/>
</dbReference>
<dbReference type="Proteomes" id="UP000215405">
    <property type="component" value="Unassembled WGS sequence"/>
</dbReference>
<dbReference type="GO" id="GO:0000271">
    <property type="term" value="P:polysaccharide biosynthetic process"/>
    <property type="evidence" value="ECO:0007669"/>
    <property type="project" value="InterPro"/>
</dbReference>
<keyword evidence="2" id="KW-0560">Oxidoreductase</keyword>
<feature type="domain" description="UDP-glucose/GDP-mannose dehydrogenase C-terminal" evidence="5">
    <location>
        <begin position="316"/>
        <end position="416"/>
    </location>
</feature>
<dbReference type="InterPro" id="IPR028359">
    <property type="entry name" value="UDP_ManNAc/GlcNAc_DH"/>
</dbReference>
<evidence type="ECO:0000256" key="1">
    <source>
        <dbReference type="ARBA" id="ARBA00006601"/>
    </source>
</evidence>
<organism evidence="6 7">
    <name type="scientific">Notoacmeibacter marinus</name>
    <dbReference type="NCBI Taxonomy" id="1876515"/>
    <lineage>
        <taxon>Bacteria</taxon>
        <taxon>Pseudomonadati</taxon>
        <taxon>Pseudomonadota</taxon>
        <taxon>Alphaproteobacteria</taxon>
        <taxon>Hyphomicrobiales</taxon>
        <taxon>Notoacmeibacteraceae</taxon>
        <taxon>Notoacmeibacter</taxon>
    </lineage>
</organism>
<dbReference type="InterPro" id="IPR017476">
    <property type="entry name" value="UDP-Glc/GDP-Man"/>
</dbReference>
<evidence type="ECO:0000259" key="5">
    <source>
        <dbReference type="SMART" id="SM00984"/>
    </source>
</evidence>
<dbReference type="PANTHER" id="PTHR43491:SF2">
    <property type="entry name" value="UDP-N-ACETYL-D-MANNOSAMINE DEHYDROGENASE"/>
    <property type="match status" value="1"/>
</dbReference>
<dbReference type="InterPro" id="IPR036291">
    <property type="entry name" value="NAD(P)-bd_dom_sf"/>
</dbReference>
<dbReference type="Pfam" id="PF03720">
    <property type="entry name" value="UDPG_MGDP_dh_C"/>
    <property type="match status" value="1"/>
</dbReference>
<dbReference type="GO" id="GO:0051287">
    <property type="term" value="F:NAD binding"/>
    <property type="evidence" value="ECO:0007669"/>
    <property type="project" value="InterPro"/>
</dbReference>
<dbReference type="GO" id="GO:0016628">
    <property type="term" value="F:oxidoreductase activity, acting on the CH-CH group of donors, NAD or NADP as acceptor"/>
    <property type="evidence" value="ECO:0007669"/>
    <property type="project" value="InterPro"/>
</dbReference>
<keyword evidence="3" id="KW-0520">NAD</keyword>
<dbReference type="PANTHER" id="PTHR43491">
    <property type="entry name" value="UDP-N-ACETYL-D-MANNOSAMINE DEHYDROGENASE"/>
    <property type="match status" value="1"/>
</dbReference>
<proteinExistence type="inferred from homology"/>
<dbReference type="SUPFAM" id="SSF51735">
    <property type="entry name" value="NAD(P)-binding Rossmann-fold domains"/>
    <property type="match status" value="1"/>
</dbReference>
<dbReference type="Pfam" id="PF03721">
    <property type="entry name" value="UDPG_MGDP_dh_N"/>
    <property type="match status" value="1"/>
</dbReference>
<dbReference type="EMBL" id="NBYO01000003">
    <property type="protein sequence ID" value="OXS99400.1"/>
    <property type="molecule type" value="Genomic_DNA"/>
</dbReference>
<comment type="similarity">
    <text evidence="1 4">Belongs to the UDP-glucose/GDP-mannose dehydrogenase family.</text>
</comment>
<keyword evidence="7" id="KW-1185">Reference proteome</keyword>
<sequence length="423" mass="46389">MKLEGKIAIIGLGYVGLPLAVAFGEKRPVIGFDIRQQRIGELRAGKDATLETTDDELAAATQLTYTSDPDDLRGCQTFIITVPTPVDNANRPDLTPVRMASQTVGRLIGPDSVVIYESTVFPGCTENVCVPILEAESGLKHNRDFYTGYSPERINPGDRTHRLQTIVKVTAGSTPDVAKAVDALYGEIIEAGTYKASSIEVAEAAKVIENTQRDVNIALMNELSIIFDKLDIDTMEVLKAAGTKWNFLPFRPGLVGGHCIGVDPYYLTYRAEEIGYHPQVILAGRRINDGMGRGVADRVMKLMMKRGFPVVNSRILVLGLAFKENCPDLRNSKVIDVIEALADFNAKLDVHDPWANAEQANHEYGVDLVEAPEEGVYDAVILAVGHREYIDMGAEKLRTFGKPGAVFYDVKSVFERSESDGRL</sequence>
<dbReference type="InterPro" id="IPR014026">
    <property type="entry name" value="UDP-Glc/GDP-Man_DH_dimer"/>
</dbReference>
<reference evidence="7" key="1">
    <citation type="journal article" date="2017" name="Int. J. Syst. Evol. Microbiol.">
        <title>Notoacmeibacter marinus gen. nov., sp. nov., isolated from the gut of a limpet and proposal of Notoacmeibacteraceae fam. nov. in the order Rhizobiales of the class Alphaproteobacteria.</title>
        <authorList>
            <person name="Huang Z."/>
            <person name="Guo F."/>
            <person name="Lai Q."/>
        </authorList>
    </citation>
    <scope>NUCLEOTIDE SEQUENCE [LARGE SCALE GENOMIC DNA]</scope>
    <source>
        <strain evidence="7">XMTR2A4</strain>
    </source>
</reference>
<protein>
    <submittedName>
        <fullName evidence="6">Vi polysaccharide biosynthesis protein VipA/TviB</fullName>
    </submittedName>
</protein>
<dbReference type="PIRSF" id="PIRSF000124">
    <property type="entry name" value="UDPglc_GDPman_dh"/>
    <property type="match status" value="1"/>
</dbReference>
<dbReference type="GO" id="GO:0016616">
    <property type="term" value="F:oxidoreductase activity, acting on the CH-OH group of donors, NAD or NADP as acceptor"/>
    <property type="evidence" value="ECO:0007669"/>
    <property type="project" value="InterPro"/>
</dbReference>
<dbReference type="SUPFAM" id="SSF52413">
    <property type="entry name" value="UDP-glucose/GDP-mannose dehydrogenase C-terminal domain"/>
    <property type="match status" value="1"/>
</dbReference>
<evidence type="ECO:0000313" key="6">
    <source>
        <dbReference type="EMBL" id="OXS99400.1"/>
    </source>
</evidence>
<dbReference type="Gene3D" id="3.40.50.720">
    <property type="entry name" value="NAD(P)-binding Rossmann-like Domain"/>
    <property type="match status" value="2"/>
</dbReference>
<dbReference type="SMART" id="SM00984">
    <property type="entry name" value="UDPG_MGDP_dh_C"/>
    <property type="match status" value="1"/>
</dbReference>
<dbReference type="PIRSF" id="PIRSF500136">
    <property type="entry name" value="UDP_ManNAc_DH"/>
    <property type="match status" value="1"/>
</dbReference>
<dbReference type="InterPro" id="IPR014027">
    <property type="entry name" value="UDP-Glc/GDP-Man_DH_C"/>
</dbReference>
<accession>A0A231UU96</accession>
<evidence type="ECO:0000313" key="7">
    <source>
        <dbReference type="Proteomes" id="UP000215405"/>
    </source>
</evidence>
<evidence type="ECO:0000256" key="3">
    <source>
        <dbReference type="ARBA" id="ARBA00023027"/>
    </source>
</evidence>
<gene>
    <name evidence="6" type="ORF">B7H23_14665</name>
</gene>